<dbReference type="EMBL" id="CP034562">
    <property type="protein sequence ID" value="AZQ62168.1"/>
    <property type="molecule type" value="Genomic_DNA"/>
</dbReference>
<keyword evidence="1" id="KW-0732">Signal</keyword>
<dbReference type="OrthoDB" id="9828952at2"/>
<evidence type="ECO:0000256" key="1">
    <source>
        <dbReference type="SAM" id="SignalP"/>
    </source>
</evidence>
<feature type="signal peptide" evidence="1">
    <location>
        <begin position="1"/>
        <end position="19"/>
    </location>
</feature>
<dbReference type="AlphaFoldDB" id="A0A3S9P1V7"/>
<reference evidence="2 3" key="1">
    <citation type="submission" date="2018-12" db="EMBL/GenBank/DDBJ databases">
        <title>Flammeovirga pectinis sp. nov., isolated from the gut of the Korean scallop, Patinopecten yessoensis.</title>
        <authorList>
            <person name="Bae J.-W."/>
            <person name="Jeong Y.-S."/>
            <person name="Kang W."/>
        </authorList>
    </citation>
    <scope>NUCLEOTIDE SEQUENCE [LARGE SCALE GENOMIC DNA]</scope>
    <source>
        <strain evidence="2 3">L12M1</strain>
    </source>
</reference>
<keyword evidence="3" id="KW-1185">Reference proteome</keyword>
<dbReference type="RefSeq" id="WP_126613402.1">
    <property type="nucleotide sequence ID" value="NZ_CP034562.1"/>
</dbReference>
<dbReference type="KEGG" id="fll:EI427_07945"/>
<dbReference type="Proteomes" id="UP000267268">
    <property type="component" value="Chromosome 1"/>
</dbReference>
<gene>
    <name evidence="2" type="ORF">EI427_07945</name>
</gene>
<evidence type="ECO:0000313" key="2">
    <source>
        <dbReference type="EMBL" id="AZQ62168.1"/>
    </source>
</evidence>
<sequence>MKRLILISLFAFLGMQTQAQSHTVLISNSFAQLKASATQHIAGLIANSGLEESQKLGHLSTNREMFIEKPEFGDINCLVSEIQNLMQHNDGVEFKSIQLQTVQTSYSEGKETIQYIPGARISIKNFVSNCLKNYYK</sequence>
<protein>
    <submittedName>
        <fullName evidence="2">Uncharacterized protein</fullName>
    </submittedName>
</protein>
<proteinExistence type="predicted"/>
<organism evidence="2 3">
    <name type="scientific">Flammeovirga pectinis</name>
    <dbReference type="NCBI Taxonomy" id="2494373"/>
    <lineage>
        <taxon>Bacteria</taxon>
        <taxon>Pseudomonadati</taxon>
        <taxon>Bacteroidota</taxon>
        <taxon>Cytophagia</taxon>
        <taxon>Cytophagales</taxon>
        <taxon>Flammeovirgaceae</taxon>
        <taxon>Flammeovirga</taxon>
    </lineage>
</organism>
<evidence type="ECO:0000313" key="3">
    <source>
        <dbReference type="Proteomes" id="UP000267268"/>
    </source>
</evidence>
<feature type="chain" id="PRO_5019351753" evidence="1">
    <location>
        <begin position="20"/>
        <end position="136"/>
    </location>
</feature>
<name>A0A3S9P1V7_9BACT</name>
<accession>A0A3S9P1V7</accession>